<dbReference type="InterPro" id="IPR000994">
    <property type="entry name" value="Pept_M24"/>
</dbReference>
<dbReference type="InterPro" id="IPR001131">
    <property type="entry name" value="Peptidase_M24B_aminopep-P_CS"/>
</dbReference>
<feature type="binding site" evidence="7">
    <location>
        <position position="255"/>
    </location>
    <ligand>
        <name>Mn(2+)</name>
        <dbReference type="ChEBI" id="CHEBI:29035"/>
        <label>1</label>
    </ligand>
</feature>
<comment type="caution">
    <text evidence="10">The sequence shown here is derived from an EMBL/GenBank/DDBJ whole genome shotgun (WGS) entry which is preliminary data.</text>
</comment>
<keyword evidence="2 7" id="KW-0479">Metal-binding</keyword>
<evidence type="ECO:0000256" key="7">
    <source>
        <dbReference type="HAMAP-Rule" id="MF_01279"/>
    </source>
</evidence>
<dbReference type="PANTHER" id="PTHR43226">
    <property type="entry name" value="XAA-PRO AMINOPEPTIDASE 3"/>
    <property type="match status" value="1"/>
</dbReference>
<dbReference type="Pfam" id="PF21216">
    <property type="entry name" value="PepQ_N"/>
    <property type="match status" value="1"/>
</dbReference>
<feature type="binding site" evidence="7">
    <location>
        <position position="244"/>
    </location>
    <ligand>
        <name>Mn(2+)</name>
        <dbReference type="ChEBI" id="CHEBI:29035"/>
        <label>2</label>
    </ligand>
</feature>
<feature type="domain" description="Xaa-Pro dipeptidase N-terminal" evidence="9">
    <location>
        <begin position="6"/>
        <end position="155"/>
    </location>
</feature>
<dbReference type="GO" id="GO:0016795">
    <property type="term" value="F:phosphoric triester hydrolase activity"/>
    <property type="evidence" value="ECO:0007669"/>
    <property type="project" value="InterPro"/>
</dbReference>
<dbReference type="InterPro" id="IPR052433">
    <property type="entry name" value="X-Pro_dipept-like"/>
</dbReference>
<evidence type="ECO:0000313" key="11">
    <source>
        <dbReference type="Proteomes" id="UP000273022"/>
    </source>
</evidence>
<dbReference type="Gene3D" id="3.40.350.10">
    <property type="entry name" value="Creatinase/prolidase N-terminal domain"/>
    <property type="match status" value="1"/>
</dbReference>
<dbReference type="RefSeq" id="WP_121853127.1">
    <property type="nucleotide sequence ID" value="NZ_CP037952.1"/>
</dbReference>
<evidence type="ECO:0000259" key="8">
    <source>
        <dbReference type="Pfam" id="PF00557"/>
    </source>
</evidence>
<keyword evidence="11" id="KW-1185">Reference proteome</keyword>
<keyword evidence="1 7" id="KW-0645">Protease</keyword>
<dbReference type="GO" id="GO:0005829">
    <property type="term" value="C:cytosol"/>
    <property type="evidence" value="ECO:0007669"/>
    <property type="project" value="TreeGrafter"/>
</dbReference>
<sequence>MDRFGQHYQQHINELNHRCAEICQREQLAGLVIHSGQVHRQFLDDMDYPFKVNPHFKAWLPLIDNPNCWLVVDGVSKPKLIFYRPVDFWHKVSDVPMSYWRDCFEIVMLTQVDKVAQLLPQDLTHWAYIGEHLDVANVLGIQHRNPEAVMQYLHFHRSFKTAYELDCLREANRIAVTGHHVAKQAFFDGGSEFDIQLEYLAAIGQSENQAPYSSIIAINENSAILHYMVQSHQKPQQKHSFLIDAGANCNGYASDISRTYSAEKNLFSDVIAGMDALQQEIINMMRPGVSYVDLHLATHQKLAQLMINFDIATGTVESLVSQGITKAFFPHGLGHMLGLQVHDVAGFAHDERGTHIASPKEHPFLRCTRTLVENQVLTVEPGFYIIDSLLNELKQDDRGHQLNWIIINQLKPFGGIRIEDDVIIHQDRVENMTRDCGLQ</sequence>
<accession>A0A3A6U6X1</accession>
<keyword evidence="6 7" id="KW-0464">Manganese</keyword>
<evidence type="ECO:0000256" key="2">
    <source>
        <dbReference type="ARBA" id="ARBA00022723"/>
    </source>
</evidence>
<feature type="binding site" evidence="7">
    <location>
        <position position="380"/>
    </location>
    <ligand>
        <name>Mn(2+)</name>
        <dbReference type="ChEBI" id="CHEBI:29035"/>
        <label>1</label>
    </ligand>
</feature>
<keyword evidence="5 7" id="KW-0482">Metalloprotease</keyword>
<comment type="function">
    <text evidence="7">Splits dipeptides with a prolyl residue in the C-terminal position.</text>
</comment>
<dbReference type="InterPro" id="IPR022846">
    <property type="entry name" value="X_Pro_dipept"/>
</dbReference>
<evidence type="ECO:0000256" key="6">
    <source>
        <dbReference type="ARBA" id="ARBA00023211"/>
    </source>
</evidence>
<dbReference type="AlphaFoldDB" id="A0A3A6U6X1"/>
<dbReference type="Proteomes" id="UP000273022">
    <property type="component" value="Unassembled WGS sequence"/>
</dbReference>
<dbReference type="GO" id="GO:0102009">
    <property type="term" value="F:proline dipeptidase activity"/>
    <property type="evidence" value="ECO:0007669"/>
    <property type="project" value="UniProtKB-EC"/>
</dbReference>
<feature type="domain" description="Peptidase M24" evidence="8">
    <location>
        <begin position="166"/>
        <end position="425"/>
    </location>
</feature>
<organism evidence="10 11">
    <name type="scientific">Parashewanella spongiae</name>
    <dbReference type="NCBI Taxonomy" id="342950"/>
    <lineage>
        <taxon>Bacteria</taxon>
        <taxon>Pseudomonadati</taxon>
        <taxon>Pseudomonadota</taxon>
        <taxon>Gammaproteobacteria</taxon>
        <taxon>Alteromonadales</taxon>
        <taxon>Shewanellaceae</taxon>
        <taxon>Parashewanella</taxon>
    </lineage>
</organism>
<dbReference type="SUPFAM" id="SSF55920">
    <property type="entry name" value="Creatinase/aminopeptidase"/>
    <property type="match status" value="1"/>
</dbReference>
<proteinExistence type="inferred from homology"/>
<dbReference type="EC" id="3.4.13.9" evidence="7"/>
<evidence type="ECO:0000259" key="9">
    <source>
        <dbReference type="Pfam" id="PF21216"/>
    </source>
</evidence>
<dbReference type="Pfam" id="PF00557">
    <property type="entry name" value="Peptidase_M24"/>
    <property type="match status" value="1"/>
</dbReference>
<dbReference type="CDD" id="cd01087">
    <property type="entry name" value="Prolidase"/>
    <property type="match status" value="1"/>
</dbReference>
<dbReference type="GO" id="GO:0004177">
    <property type="term" value="F:aminopeptidase activity"/>
    <property type="evidence" value="ECO:0007669"/>
    <property type="project" value="TreeGrafter"/>
</dbReference>
<dbReference type="PROSITE" id="PS00491">
    <property type="entry name" value="PROLINE_PEPTIDASE"/>
    <property type="match status" value="1"/>
</dbReference>
<dbReference type="InterPro" id="IPR036005">
    <property type="entry name" value="Creatinase/aminopeptidase-like"/>
</dbReference>
<evidence type="ECO:0000313" key="10">
    <source>
        <dbReference type="EMBL" id="RJY17631.1"/>
    </source>
</evidence>
<dbReference type="EMBL" id="QYYH01000038">
    <property type="protein sequence ID" value="RJY17631.1"/>
    <property type="molecule type" value="Genomic_DNA"/>
</dbReference>
<protein>
    <recommendedName>
        <fullName evidence="7">Xaa-Pro dipeptidase</fullName>
        <shortName evidence="7">X-Pro dipeptidase</shortName>
        <ecNumber evidence="7">3.4.13.9</ecNumber>
    </recommendedName>
    <alternativeName>
        <fullName evidence="7">Imidodipeptidase</fullName>
    </alternativeName>
    <alternativeName>
        <fullName evidence="7">Proline dipeptidase</fullName>
        <shortName evidence="7">Prolidase</shortName>
    </alternativeName>
</protein>
<keyword evidence="3 7" id="KW-0378">Hydrolase</keyword>
<name>A0A3A6U6X1_9GAMM</name>
<comment type="catalytic activity">
    <reaction evidence="7">
        <text>Xaa-L-Pro dipeptide + H2O = an L-alpha-amino acid + L-proline</text>
        <dbReference type="Rhea" id="RHEA:76407"/>
        <dbReference type="ChEBI" id="CHEBI:15377"/>
        <dbReference type="ChEBI" id="CHEBI:59869"/>
        <dbReference type="ChEBI" id="CHEBI:60039"/>
        <dbReference type="ChEBI" id="CHEBI:195196"/>
        <dbReference type="EC" id="3.4.13.9"/>
    </reaction>
</comment>
<dbReference type="NCBIfam" id="NF010133">
    <property type="entry name" value="PRK13607.1"/>
    <property type="match status" value="1"/>
</dbReference>
<dbReference type="GO" id="GO:0006508">
    <property type="term" value="P:proteolysis"/>
    <property type="evidence" value="ECO:0007669"/>
    <property type="project" value="UniProtKB-KW"/>
</dbReference>
<evidence type="ECO:0000256" key="5">
    <source>
        <dbReference type="ARBA" id="ARBA00023049"/>
    </source>
</evidence>
<gene>
    <name evidence="7" type="primary">pepQ</name>
    <name evidence="10" type="ORF">D5R81_07990</name>
</gene>
<keyword evidence="4 7" id="KW-0224">Dipeptidase</keyword>
<feature type="binding site" evidence="7">
    <location>
        <position position="255"/>
    </location>
    <ligand>
        <name>Mn(2+)</name>
        <dbReference type="ChEBI" id="CHEBI:29035"/>
        <label>2</label>
    </ligand>
</feature>
<evidence type="ECO:0000256" key="1">
    <source>
        <dbReference type="ARBA" id="ARBA00022670"/>
    </source>
</evidence>
<feature type="binding site" evidence="7">
    <location>
        <position position="335"/>
    </location>
    <ligand>
        <name>Mn(2+)</name>
        <dbReference type="ChEBI" id="CHEBI:29035"/>
        <label>1</label>
    </ligand>
</feature>
<feature type="binding site" evidence="7">
    <location>
        <position position="419"/>
    </location>
    <ligand>
        <name>Mn(2+)</name>
        <dbReference type="ChEBI" id="CHEBI:29035"/>
        <label>2</label>
    </ligand>
</feature>
<dbReference type="Gene3D" id="3.90.230.10">
    <property type="entry name" value="Creatinase/methionine aminopeptidase superfamily"/>
    <property type="match status" value="1"/>
</dbReference>
<dbReference type="PANTHER" id="PTHR43226:SF8">
    <property type="entry name" value="XAA-PRO DIPEPTIDASE"/>
    <property type="match status" value="1"/>
</dbReference>
<dbReference type="InterPro" id="IPR029149">
    <property type="entry name" value="Creatin/AminoP/Spt16_N"/>
</dbReference>
<dbReference type="GO" id="GO:0008235">
    <property type="term" value="F:metalloexopeptidase activity"/>
    <property type="evidence" value="ECO:0007669"/>
    <property type="project" value="UniProtKB-UniRule"/>
</dbReference>
<reference evidence="10 11" key="1">
    <citation type="submission" date="2018-09" db="EMBL/GenBank/DDBJ databases">
        <title>Phylogeny of the Shewanellaceae, and recommendation for two new genera, Pseudoshewanella and Parashewanella.</title>
        <authorList>
            <person name="Wang G."/>
        </authorList>
    </citation>
    <scope>NUCLEOTIDE SEQUENCE [LARGE SCALE GENOMIC DNA]</scope>
    <source>
        <strain evidence="10 11">KCTC 22492</strain>
    </source>
</reference>
<evidence type="ECO:0000256" key="3">
    <source>
        <dbReference type="ARBA" id="ARBA00022801"/>
    </source>
</evidence>
<dbReference type="GO" id="GO:0046872">
    <property type="term" value="F:metal ion binding"/>
    <property type="evidence" value="ECO:0007669"/>
    <property type="project" value="UniProtKB-KW"/>
</dbReference>
<comment type="similarity">
    <text evidence="7">Belongs to the peptidase M24B family. Bacterial-type prolidase subfamily.</text>
</comment>
<dbReference type="HAMAP" id="MF_01279">
    <property type="entry name" value="X_Pro_dipeptid"/>
    <property type="match status" value="1"/>
</dbReference>
<feature type="binding site" evidence="7">
    <location>
        <position position="419"/>
    </location>
    <ligand>
        <name>Mn(2+)</name>
        <dbReference type="ChEBI" id="CHEBI:29035"/>
        <label>1</label>
    </ligand>
</feature>
<dbReference type="OrthoDB" id="9806388at2"/>
<dbReference type="InterPro" id="IPR048819">
    <property type="entry name" value="PepQ_N"/>
</dbReference>
<evidence type="ECO:0000256" key="4">
    <source>
        <dbReference type="ARBA" id="ARBA00022997"/>
    </source>
</evidence>
<comment type="cofactor">
    <cofactor evidence="7">
        <name>Mn(2+)</name>
        <dbReference type="ChEBI" id="CHEBI:29035"/>
    </cofactor>
    <text evidence="7">Binds 2 manganese ions per subunit.</text>
</comment>